<keyword evidence="1" id="KW-1133">Transmembrane helix</keyword>
<accession>A0A2U2EJD6</accession>
<organism evidence="2 3">
    <name type="scientific">Agathobacter rectalis</name>
    <dbReference type="NCBI Taxonomy" id="39491"/>
    <lineage>
        <taxon>Bacteria</taxon>
        <taxon>Bacillati</taxon>
        <taxon>Bacillota</taxon>
        <taxon>Clostridia</taxon>
        <taxon>Lachnospirales</taxon>
        <taxon>Lachnospiraceae</taxon>
        <taxon>Agathobacter</taxon>
    </lineage>
</organism>
<reference evidence="2 3" key="1">
    <citation type="submission" date="2014-09" db="EMBL/GenBank/DDBJ databases">
        <title>Butyrate-producing bacteria isolated from human gut.</title>
        <authorList>
            <person name="Zhang Q."/>
            <person name="Zhao L."/>
        </authorList>
    </citation>
    <scope>NUCLEOTIDE SEQUENCE [LARGE SCALE GENOMIC DNA]</scope>
    <source>
        <strain evidence="2 3">R22</strain>
    </source>
</reference>
<feature type="transmembrane region" description="Helical" evidence="1">
    <location>
        <begin position="99"/>
        <end position="121"/>
    </location>
</feature>
<protein>
    <submittedName>
        <fullName evidence="2">Uncharacterized protein</fullName>
    </submittedName>
</protein>
<gene>
    <name evidence="2" type="ORF">LD38_04290</name>
</gene>
<evidence type="ECO:0000313" key="2">
    <source>
        <dbReference type="EMBL" id="PWE84577.1"/>
    </source>
</evidence>
<feature type="transmembrane region" description="Helical" evidence="1">
    <location>
        <begin position="72"/>
        <end position="93"/>
    </location>
</feature>
<sequence length="350" mass="41321">MGFPISGIKENRGNKRMTTISIAIWTFTVSLISFCLNSKRSFLCGTSYDRLFEMWERKNRVLCILLRMRINVINILTLSAIVLIFFTAYYSVIDCDGGILTVIIIQLIVMVLFLSILTNIVNALSTEKMVKNYIKCNFDICYDENIIYTTWNKLLIFESLEQAKYIGEEKRILNSWFDIIDNVIMNKLGKREDFMIAIYREILKAILIKDGKFDARWKYIYENFINRNDRLKVAKIKAVIVFIIDNANRFEESILNDFLEFVYEKQQMRECEENEKKRFEFEQGIRIFAYSYNCALANVYGQRWRSGLYFINSRKIAYANNWELKNLEYMLTSEIEKAVHFTNIKVVGGL</sequence>
<evidence type="ECO:0000256" key="1">
    <source>
        <dbReference type="SAM" id="Phobius"/>
    </source>
</evidence>
<keyword evidence="1" id="KW-0472">Membrane</keyword>
<name>A0A2U2EJD6_9FIRM</name>
<feature type="transmembrane region" description="Helical" evidence="1">
    <location>
        <begin position="20"/>
        <end position="37"/>
    </location>
</feature>
<keyword evidence="1" id="KW-0812">Transmembrane</keyword>
<dbReference type="AlphaFoldDB" id="A0A2U2EJD6"/>
<comment type="caution">
    <text evidence="2">The sequence shown here is derived from an EMBL/GenBank/DDBJ whole genome shotgun (WGS) entry which is preliminary data.</text>
</comment>
<dbReference type="Proteomes" id="UP000245905">
    <property type="component" value="Unassembled WGS sequence"/>
</dbReference>
<proteinExistence type="predicted"/>
<dbReference type="EMBL" id="JRFS01000004">
    <property type="protein sequence ID" value="PWE84577.1"/>
    <property type="molecule type" value="Genomic_DNA"/>
</dbReference>
<evidence type="ECO:0000313" key="3">
    <source>
        <dbReference type="Proteomes" id="UP000245905"/>
    </source>
</evidence>